<evidence type="ECO:0000256" key="9">
    <source>
        <dbReference type="HAMAP-Rule" id="MF_00916"/>
    </source>
</evidence>
<feature type="domain" description="4Fe-4S ferredoxin-type" evidence="10">
    <location>
        <begin position="172"/>
        <end position="201"/>
    </location>
</feature>
<feature type="binding site" evidence="9">
    <location>
        <position position="181"/>
    </location>
    <ligand>
        <name>[4Fe-4S] cluster</name>
        <dbReference type="ChEBI" id="CHEBI:49883"/>
        <label>1</label>
    </ligand>
</feature>
<keyword evidence="1 9" id="KW-0004">4Fe-4S</keyword>
<feature type="binding site" evidence="9">
    <location>
        <position position="207"/>
    </location>
    <ligand>
        <name>[4Fe-4S] cluster</name>
        <dbReference type="ChEBI" id="CHEBI:49883"/>
        <label>2</label>
    </ligand>
</feature>
<dbReference type="Gene3D" id="1.25.10.10">
    <property type="entry name" value="Leucine-rich Repeat Variant"/>
    <property type="match status" value="1"/>
</dbReference>
<dbReference type="InterPro" id="IPR011989">
    <property type="entry name" value="ARM-like"/>
</dbReference>
<keyword evidence="3 9" id="KW-0819">tRNA processing</keyword>
<feature type="binding site" evidence="9">
    <location>
        <position position="216"/>
    </location>
    <ligand>
        <name>tRNA</name>
        <dbReference type="ChEBI" id="CHEBI:17843"/>
    </ligand>
</feature>
<keyword evidence="7 9" id="KW-0408">Iron</keyword>
<feature type="active site" description="Proton donor" evidence="9">
    <location>
        <position position="127"/>
    </location>
</feature>
<keyword evidence="9" id="KW-0170">Cobalt</keyword>
<dbReference type="SUPFAM" id="SSF54862">
    <property type="entry name" value="4Fe-4S ferredoxins"/>
    <property type="match status" value="1"/>
</dbReference>
<dbReference type="PANTHER" id="PTHR30002">
    <property type="entry name" value="EPOXYQUEUOSINE REDUCTASE"/>
    <property type="match status" value="1"/>
</dbReference>
<reference evidence="11 12" key="1">
    <citation type="submission" date="2021-06" db="EMBL/GenBank/DDBJ databases">
        <title>Complete genome of Haloferula helveola possessing various polysaccharide degrading enzymes.</title>
        <authorList>
            <person name="Takami H."/>
            <person name="Huang C."/>
            <person name="Hamasaki K."/>
        </authorList>
    </citation>
    <scope>NUCLEOTIDE SEQUENCE [LARGE SCALE GENOMIC DNA]</scope>
    <source>
        <strain evidence="11 12">CN-1</strain>
    </source>
</reference>
<dbReference type="HAMAP" id="MF_00916">
    <property type="entry name" value="QueG"/>
    <property type="match status" value="1"/>
</dbReference>
<feature type="binding site" evidence="9">
    <location>
        <position position="209"/>
    </location>
    <ligand>
        <name>cob(II)alamin</name>
        <dbReference type="ChEBI" id="CHEBI:16304"/>
    </ligand>
</feature>
<gene>
    <name evidence="9 11" type="primary">queG</name>
    <name evidence="11" type="ORF">HAHE_17440</name>
</gene>
<dbReference type="EMBL" id="AP024702">
    <property type="protein sequence ID" value="BCX47836.1"/>
    <property type="molecule type" value="Genomic_DNA"/>
</dbReference>
<dbReference type="PROSITE" id="PS00198">
    <property type="entry name" value="4FE4S_FER_1"/>
    <property type="match status" value="1"/>
</dbReference>
<protein>
    <recommendedName>
        <fullName evidence="9">Epoxyqueuosine reductase</fullName>
        <ecNumber evidence="9">1.17.99.6</ecNumber>
    </recommendedName>
    <alternativeName>
        <fullName evidence="9">Queuosine biosynthesis protein QueG</fullName>
    </alternativeName>
</protein>
<comment type="cofactor">
    <cofactor evidence="9">
        <name>[4Fe-4S] cluster</name>
        <dbReference type="ChEBI" id="CHEBI:49883"/>
    </cofactor>
    <text evidence="9">Binds 2 [4Fe-4S] clusters per monomer.</text>
</comment>
<dbReference type="InterPro" id="IPR013542">
    <property type="entry name" value="QueG_DUF1730"/>
</dbReference>
<comment type="subunit">
    <text evidence="9">Monomer.</text>
</comment>
<feature type="binding site" evidence="9">
    <location>
        <position position="184"/>
    </location>
    <ligand>
        <name>[4Fe-4S] cluster</name>
        <dbReference type="ChEBI" id="CHEBI:49883"/>
        <label>1</label>
    </ligand>
</feature>
<sequence length="341" mass="38481">MPSSMTPAESIKSAAAELGFDDCRIAAASRASHADAFESWIDDGCHGDMGWMERTPHRRCDPREVLPGCRSVVTLALNYYPGPNPDTGWRIARYSWNDDYHDLIEKKLKQLDAAMSELGGTQRYYVDTGPVLERDFATDAGLGWNGKSTVQIHRHLGTWFFLAELLTTLDLPPDQPFGDHCGKCTRCIDACPTDAITAPHRVDARRCISYLTIEHKGPIPEEFRAAIGDRLYGCDECLEVCPWNRFARLSREASFHAREEVFALKARDFLSLNDEEFRTLFRKSPIKRIKRPRFLRNVCVVLGNTGTEDDLPALRQAATDADPLIAEHAEWALRRLSERGV</sequence>
<evidence type="ECO:0000259" key="10">
    <source>
        <dbReference type="PROSITE" id="PS51379"/>
    </source>
</evidence>
<comment type="similarity">
    <text evidence="9">Belongs to the QueG family.</text>
</comment>
<dbReference type="EC" id="1.17.99.6" evidence="9"/>
<feature type="binding site" evidence="9">
    <location>
        <position position="234"/>
    </location>
    <ligand>
        <name>[4Fe-4S] cluster</name>
        <dbReference type="ChEBI" id="CHEBI:49883"/>
        <label>2</label>
    </ligand>
</feature>
<keyword evidence="2 9" id="KW-0963">Cytoplasm</keyword>
<proteinExistence type="inferred from homology"/>
<evidence type="ECO:0000256" key="3">
    <source>
        <dbReference type="ARBA" id="ARBA00022694"/>
    </source>
</evidence>
<dbReference type="Proteomes" id="UP001374893">
    <property type="component" value="Chromosome"/>
</dbReference>
<evidence type="ECO:0000256" key="1">
    <source>
        <dbReference type="ARBA" id="ARBA00022485"/>
    </source>
</evidence>
<dbReference type="PROSITE" id="PS51379">
    <property type="entry name" value="4FE4S_FER_2"/>
    <property type="match status" value="1"/>
</dbReference>
<dbReference type="InterPro" id="IPR017900">
    <property type="entry name" value="4Fe4S_Fe_S_CS"/>
</dbReference>
<dbReference type="NCBIfam" id="TIGR00276">
    <property type="entry name" value="tRNA epoxyqueuosine(34) reductase QueG"/>
    <property type="match status" value="1"/>
</dbReference>
<keyword evidence="5 9" id="KW-0671">Queuosine biosynthesis</keyword>
<evidence type="ECO:0000256" key="8">
    <source>
        <dbReference type="ARBA" id="ARBA00023014"/>
    </source>
</evidence>
<feature type="binding site" evidence="9">
    <location>
        <position position="191"/>
    </location>
    <ligand>
        <name>[4Fe-4S] cluster</name>
        <dbReference type="ChEBI" id="CHEBI:49883"/>
        <label>2</label>
    </ligand>
</feature>
<keyword evidence="4 9" id="KW-0479">Metal-binding</keyword>
<feature type="binding site" evidence="9">
    <location>
        <position position="127"/>
    </location>
    <ligand>
        <name>cob(II)alamin</name>
        <dbReference type="ChEBI" id="CHEBI:16304"/>
    </ligand>
</feature>
<comment type="catalytic activity">
    <reaction evidence="9">
        <text>epoxyqueuosine(34) in tRNA + AH2 = queuosine(34) in tRNA + A + H2O</text>
        <dbReference type="Rhea" id="RHEA:32159"/>
        <dbReference type="Rhea" id="RHEA-COMP:18571"/>
        <dbReference type="Rhea" id="RHEA-COMP:18582"/>
        <dbReference type="ChEBI" id="CHEBI:13193"/>
        <dbReference type="ChEBI" id="CHEBI:15377"/>
        <dbReference type="ChEBI" id="CHEBI:17499"/>
        <dbReference type="ChEBI" id="CHEBI:194431"/>
        <dbReference type="ChEBI" id="CHEBI:194443"/>
        <dbReference type="EC" id="1.17.99.6"/>
    </reaction>
</comment>
<evidence type="ECO:0000313" key="11">
    <source>
        <dbReference type="EMBL" id="BCX47836.1"/>
    </source>
</evidence>
<dbReference type="Pfam" id="PF08331">
    <property type="entry name" value="QueG_DUF1730"/>
    <property type="match status" value="1"/>
</dbReference>
<comment type="caution">
    <text evidence="9">Lacks conserved residue(s) required for the propagation of feature annotation.</text>
</comment>
<keyword evidence="8 9" id="KW-0411">Iron-sulfur</keyword>
<evidence type="ECO:0000256" key="2">
    <source>
        <dbReference type="ARBA" id="ARBA00022490"/>
    </source>
</evidence>
<name>A0ABM7RFH7_9BACT</name>
<feature type="binding site" evidence="9">
    <location>
        <position position="162"/>
    </location>
    <ligand>
        <name>cob(II)alamin</name>
        <dbReference type="ChEBI" id="CHEBI:16304"/>
    </ligand>
</feature>
<dbReference type="Gene3D" id="3.30.70.20">
    <property type="match status" value="1"/>
</dbReference>
<comment type="cofactor">
    <cofactor evidence="9">
        <name>cob(II)alamin</name>
        <dbReference type="ChEBI" id="CHEBI:16304"/>
    </cofactor>
</comment>
<evidence type="ECO:0000313" key="12">
    <source>
        <dbReference type="Proteomes" id="UP001374893"/>
    </source>
</evidence>
<organism evidence="11 12">
    <name type="scientific">Haloferula helveola</name>
    <dbReference type="NCBI Taxonomy" id="490095"/>
    <lineage>
        <taxon>Bacteria</taxon>
        <taxon>Pseudomonadati</taxon>
        <taxon>Verrucomicrobiota</taxon>
        <taxon>Verrucomicrobiia</taxon>
        <taxon>Verrucomicrobiales</taxon>
        <taxon>Verrucomicrobiaceae</taxon>
        <taxon>Haloferula</taxon>
    </lineage>
</organism>
<evidence type="ECO:0000256" key="4">
    <source>
        <dbReference type="ARBA" id="ARBA00022723"/>
    </source>
</evidence>
<keyword evidence="12" id="KW-1185">Reference proteome</keyword>
<accession>A0ABM7RFH7</accession>
<evidence type="ECO:0000256" key="6">
    <source>
        <dbReference type="ARBA" id="ARBA00023002"/>
    </source>
</evidence>
<dbReference type="Pfam" id="PF13484">
    <property type="entry name" value="Fer4_16"/>
    <property type="match status" value="1"/>
</dbReference>
<comment type="subcellular location">
    <subcellularLocation>
        <location evidence="9">Cytoplasm</location>
    </subcellularLocation>
</comment>
<dbReference type="InterPro" id="IPR004453">
    <property type="entry name" value="QueG"/>
</dbReference>
<keyword evidence="9" id="KW-0846">Cobalamin</keyword>
<feature type="binding site" evidence="9">
    <location>
        <position position="187"/>
    </location>
    <ligand>
        <name>[4Fe-4S] cluster</name>
        <dbReference type="ChEBI" id="CHEBI:49883"/>
        <label>1</label>
    </ligand>
</feature>
<dbReference type="PANTHER" id="PTHR30002:SF4">
    <property type="entry name" value="EPOXYQUEUOSINE REDUCTASE"/>
    <property type="match status" value="1"/>
</dbReference>
<feature type="binding site" evidence="9">
    <location>
        <position position="237"/>
    </location>
    <ligand>
        <name>[4Fe-4S] cluster</name>
        <dbReference type="ChEBI" id="CHEBI:49883"/>
        <label>2</label>
    </ligand>
</feature>
<feature type="binding site" evidence="9">
    <location>
        <position position="59"/>
    </location>
    <ligand>
        <name>cob(II)alamin</name>
        <dbReference type="ChEBI" id="CHEBI:16304"/>
    </ligand>
</feature>
<feature type="binding site" evidence="9">
    <location>
        <position position="241"/>
    </location>
    <ligand>
        <name>[4Fe-4S] cluster</name>
        <dbReference type="ChEBI" id="CHEBI:49883"/>
        <label>1</label>
    </ligand>
</feature>
<dbReference type="InterPro" id="IPR017896">
    <property type="entry name" value="4Fe4S_Fe-S-bd"/>
</dbReference>
<evidence type="ECO:0000256" key="5">
    <source>
        <dbReference type="ARBA" id="ARBA00022785"/>
    </source>
</evidence>
<feature type="binding site" evidence="9">
    <location>
        <begin position="234"/>
        <end position="235"/>
    </location>
    <ligand>
        <name>cob(II)alamin</name>
        <dbReference type="ChEBI" id="CHEBI:16304"/>
    </ligand>
</feature>
<evidence type="ECO:0000256" key="7">
    <source>
        <dbReference type="ARBA" id="ARBA00023004"/>
    </source>
</evidence>
<comment type="function">
    <text evidence="9">Catalyzes the conversion of epoxyqueuosine (oQ) to queuosine (Q), which is a hypermodified base found in the wobble positions of tRNA(Asp), tRNA(Asn), tRNA(His) and tRNA(Tyr).</text>
</comment>
<keyword evidence="6 9" id="KW-0560">Oxidoreductase</keyword>
<comment type="pathway">
    <text evidence="9">tRNA modification; tRNA-queuosine biosynthesis.</text>
</comment>